<protein>
    <submittedName>
        <fullName evidence="1">Uncharacterized protein</fullName>
    </submittedName>
</protein>
<organism evidence="1">
    <name type="scientific">Tenacibaculum sp. Pbs-1</name>
    <dbReference type="NCBI Taxonomy" id="3238748"/>
    <lineage>
        <taxon>Bacteria</taxon>
        <taxon>Pseudomonadati</taxon>
        <taxon>Bacteroidota</taxon>
        <taxon>Flavobacteriia</taxon>
        <taxon>Flavobacteriales</taxon>
        <taxon>Flavobacteriaceae</taxon>
        <taxon>Tenacibaculum</taxon>
    </lineage>
</organism>
<name>A0AB33L3U5_9FLAO</name>
<reference evidence="1" key="1">
    <citation type="submission" date="2024-08" db="EMBL/GenBank/DDBJ databases">
        <title>Whole genome sequence of Tenacibaculum sp. strain pbs-1 associated with black-spot shell disease in Akoya pearl oysters.</title>
        <authorList>
            <person name="Sakatoku A."/>
            <person name="Suzuki T."/>
            <person name="Hatano K."/>
            <person name="Seki M."/>
            <person name="Tanaka D."/>
            <person name="Nakamura S."/>
            <person name="Suzuki N."/>
            <person name="Isshiki T."/>
        </authorList>
    </citation>
    <scope>NUCLEOTIDE SEQUENCE</scope>
    <source>
        <strain evidence="1">Pbs-1</strain>
    </source>
</reference>
<gene>
    <name evidence="1" type="ORF">Pbs1_19650</name>
</gene>
<dbReference type="AlphaFoldDB" id="A0AB33L3U5"/>
<accession>A0AB33L3U5</accession>
<evidence type="ECO:0000313" key="1">
    <source>
        <dbReference type="EMBL" id="BFP68622.1"/>
    </source>
</evidence>
<proteinExistence type="predicted"/>
<dbReference type="EMBL" id="AP035888">
    <property type="protein sequence ID" value="BFP68622.1"/>
    <property type="molecule type" value="Genomic_DNA"/>
</dbReference>
<sequence>MSTTINSNKFLILDKDFVNFLKKYEVGNFQLWNMKIHFGKEVINKYQLFHLSYPSQEKYIDYANSIFYTANIKDYKWVGKDIIVSSYKDFLEKREQLRNQKLILKCHSLKINFSESSEDSIRITDTPQIVGGSGYYVSQRLKEAIEENGFTGMKFKEITELDNRLEVNY</sequence>